<accession>A0AAI8BF28</accession>
<dbReference type="EMBL" id="CP008727">
    <property type="protein sequence ID" value="AIO70988.1"/>
    <property type="molecule type" value="Genomic_DNA"/>
</dbReference>
<name>A0AAI8BF28_9BURK</name>
<dbReference type="RefSeq" id="WP_010109237.1">
    <property type="nucleotide sequence ID" value="NZ_CP008727.1"/>
</dbReference>
<keyword evidence="1" id="KW-0812">Transmembrane</keyword>
<sequence length="48" mass="4915">MTTGFSREPHDVRSFTSGAGLVVIVTAIAAVVGGVVATQQHFKTGLLS</sequence>
<dbReference type="KEGG" id="bok:DM82_5485"/>
<evidence type="ECO:0000256" key="1">
    <source>
        <dbReference type="SAM" id="Phobius"/>
    </source>
</evidence>
<gene>
    <name evidence="2" type="ORF">DM82_5485</name>
</gene>
<keyword evidence="3" id="KW-1185">Reference proteome</keyword>
<evidence type="ECO:0000313" key="3">
    <source>
        <dbReference type="Proteomes" id="UP000029424"/>
    </source>
</evidence>
<feature type="transmembrane region" description="Helical" evidence="1">
    <location>
        <begin position="15"/>
        <end position="37"/>
    </location>
</feature>
<proteinExistence type="predicted"/>
<reference evidence="2 3" key="1">
    <citation type="submission" date="2014-06" db="EMBL/GenBank/DDBJ databases">
        <authorList>
            <person name="Bishop-Lilly K.A."/>
            <person name="Broomall S.M."/>
            <person name="Chain P.S."/>
            <person name="Chertkov O."/>
            <person name="Coyne S.R."/>
            <person name="Daligault H.E."/>
            <person name="Davenport K.W."/>
            <person name="Erkkila T."/>
            <person name="Frey K.G."/>
            <person name="Gibbons H.S."/>
            <person name="Gu W."/>
            <person name="Jaissle J."/>
            <person name="Johnson S.L."/>
            <person name="Koroleva G.I."/>
            <person name="Ladner J.T."/>
            <person name="Lo C.-C."/>
            <person name="Minogue T.D."/>
            <person name="Munk C."/>
            <person name="Palacios G.F."/>
            <person name="Redden C.L."/>
            <person name="Rosenzweig C.N."/>
            <person name="Scholz M.B."/>
            <person name="Teshima H."/>
            <person name="Xu Y."/>
        </authorList>
    </citation>
    <scope>NUCLEOTIDE SEQUENCE [LARGE SCALE GENOMIC DNA]</scope>
    <source>
        <strain evidence="2 3">EO147</strain>
    </source>
</reference>
<evidence type="ECO:0000313" key="2">
    <source>
        <dbReference type="EMBL" id="AIO70988.1"/>
    </source>
</evidence>
<dbReference type="AlphaFoldDB" id="A0AAI8BF28"/>
<keyword evidence="1" id="KW-1133">Transmembrane helix</keyword>
<dbReference type="Proteomes" id="UP000029424">
    <property type="component" value="Chromosome 2"/>
</dbReference>
<keyword evidence="1" id="KW-0472">Membrane</keyword>
<protein>
    <submittedName>
        <fullName evidence="2">Uncharacterized protein</fullName>
    </submittedName>
</protein>
<organism evidence="2 3">
    <name type="scientific">Burkholderia oklahomensis</name>
    <dbReference type="NCBI Taxonomy" id="342113"/>
    <lineage>
        <taxon>Bacteria</taxon>
        <taxon>Pseudomonadati</taxon>
        <taxon>Pseudomonadota</taxon>
        <taxon>Betaproteobacteria</taxon>
        <taxon>Burkholderiales</taxon>
        <taxon>Burkholderiaceae</taxon>
        <taxon>Burkholderia</taxon>
        <taxon>pseudomallei group</taxon>
    </lineage>
</organism>